<dbReference type="RefSeq" id="WP_044351408.1">
    <property type="nucleotide sequence ID" value="NZ_AZAC01000039.1"/>
</dbReference>
<dbReference type="PANTHER" id="PTHR33055">
    <property type="entry name" value="TRANSPOSASE FOR INSERTION SEQUENCE ELEMENT IS1111A"/>
    <property type="match status" value="1"/>
</dbReference>
<dbReference type="Pfam" id="PF02371">
    <property type="entry name" value="Transposase_20"/>
    <property type="match status" value="1"/>
</dbReference>
<evidence type="ECO:0000259" key="2">
    <source>
        <dbReference type="Pfam" id="PF02371"/>
    </source>
</evidence>
<dbReference type="GO" id="GO:0004803">
    <property type="term" value="F:transposase activity"/>
    <property type="evidence" value="ECO:0007669"/>
    <property type="project" value="InterPro"/>
</dbReference>
<protein>
    <submittedName>
        <fullName evidence="3">Uncharacterized protein</fullName>
    </submittedName>
</protein>
<dbReference type="InterPro" id="IPR002525">
    <property type="entry name" value="Transp_IS110-like_N"/>
</dbReference>
<accession>A0A0D2JQT4</accession>
<dbReference type="InterPro" id="IPR047650">
    <property type="entry name" value="Transpos_IS110"/>
</dbReference>
<dbReference type="Proteomes" id="UP000032233">
    <property type="component" value="Unassembled WGS sequence"/>
</dbReference>
<dbReference type="InterPro" id="IPR003346">
    <property type="entry name" value="Transposase_20"/>
</dbReference>
<organism evidence="3 4">
    <name type="scientific">Dethiosulfatarculus sandiegensis</name>
    <dbReference type="NCBI Taxonomy" id="1429043"/>
    <lineage>
        <taxon>Bacteria</taxon>
        <taxon>Pseudomonadati</taxon>
        <taxon>Thermodesulfobacteriota</taxon>
        <taxon>Desulfarculia</taxon>
        <taxon>Desulfarculales</taxon>
        <taxon>Desulfarculaceae</taxon>
        <taxon>Dethiosulfatarculus</taxon>
    </lineage>
</organism>
<reference evidence="3 4" key="1">
    <citation type="submission" date="2013-11" db="EMBL/GenBank/DDBJ databases">
        <title>Metagenomic analysis of a methanogenic consortium involved in long chain n-alkane degradation.</title>
        <authorList>
            <person name="Davidova I.A."/>
            <person name="Callaghan A.V."/>
            <person name="Wawrik B."/>
            <person name="Pruitt S."/>
            <person name="Marks C."/>
            <person name="Duncan K.E."/>
            <person name="Suflita J.M."/>
        </authorList>
    </citation>
    <scope>NUCLEOTIDE SEQUENCE [LARGE SCALE GENOMIC DNA]</scope>
    <source>
        <strain evidence="3 4">SPR</strain>
    </source>
</reference>
<feature type="domain" description="Transposase IS110-like N-terminal" evidence="1">
    <location>
        <begin position="5"/>
        <end position="150"/>
    </location>
</feature>
<dbReference type="PATRIC" id="fig|1429043.3.peg.4678"/>
<dbReference type="OrthoDB" id="5429596at2"/>
<evidence type="ECO:0000313" key="4">
    <source>
        <dbReference type="Proteomes" id="UP000032233"/>
    </source>
</evidence>
<dbReference type="GO" id="GO:0006313">
    <property type="term" value="P:DNA transposition"/>
    <property type="evidence" value="ECO:0007669"/>
    <property type="project" value="InterPro"/>
</dbReference>
<keyword evidence="4" id="KW-1185">Reference proteome</keyword>
<gene>
    <name evidence="3" type="ORF">X474_22060</name>
</gene>
<dbReference type="AlphaFoldDB" id="A0A0D2JQT4"/>
<sequence>MAHYVGLDVSLDETSICALDENGNTVWQGKTSSKPEAIAKALSVKAPEAIKIGFETGPLSTWHWHSFKEMGLPVVCLDARHAKAALSMQVNKTDANDAYGLAQIVRTGWYKEVEVKSMDAHLIRALVSARSNLVQLRTKLSTHLRGILKTFGLFVGTTWNGAFEERVRELCFGIVDLESIVEAQLSVWRSVCEQIENLTRQIQAYVRSDQVCRRFMTAPGVGPITAMAFKAVIDDPGRFRKSSSVGAYLGLTPRRYQSGEVDKSGRISKCGDSLLRYYLYEAANVILSRVRKWSKLKAWGAKLSKRIGKRKARVAVARKLAVILHRMWVDNADFKWSDAQPA</sequence>
<dbReference type="NCBIfam" id="NF033542">
    <property type="entry name" value="transpos_IS110"/>
    <property type="match status" value="1"/>
</dbReference>
<feature type="domain" description="Transposase IS116/IS110/IS902 C-terminal" evidence="2">
    <location>
        <begin position="212"/>
        <end position="295"/>
    </location>
</feature>
<dbReference type="PANTHER" id="PTHR33055:SF3">
    <property type="entry name" value="PUTATIVE TRANSPOSASE FOR IS117-RELATED"/>
    <property type="match status" value="1"/>
</dbReference>
<evidence type="ECO:0000259" key="1">
    <source>
        <dbReference type="Pfam" id="PF01548"/>
    </source>
</evidence>
<dbReference type="InParanoid" id="A0A0D2JQT4"/>
<proteinExistence type="predicted"/>
<dbReference type="Pfam" id="PF01548">
    <property type="entry name" value="DEDD_Tnp_IS110"/>
    <property type="match status" value="1"/>
</dbReference>
<name>A0A0D2JQT4_9BACT</name>
<comment type="caution">
    <text evidence="3">The sequence shown here is derived from an EMBL/GenBank/DDBJ whole genome shotgun (WGS) entry which is preliminary data.</text>
</comment>
<dbReference type="EMBL" id="AZAC01000039">
    <property type="protein sequence ID" value="KIX11865.1"/>
    <property type="molecule type" value="Genomic_DNA"/>
</dbReference>
<dbReference type="GO" id="GO:0003677">
    <property type="term" value="F:DNA binding"/>
    <property type="evidence" value="ECO:0007669"/>
    <property type="project" value="InterPro"/>
</dbReference>
<evidence type="ECO:0000313" key="3">
    <source>
        <dbReference type="EMBL" id="KIX11865.1"/>
    </source>
</evidence>